<dbReference type="SUPFAM" id="SSF54523">
    <property type="entry name" value="Pili subunits"/>
    <property type="match status" value="1"/>
</dbReference>
<dbReference type="OrthoDB" id="255848at2"/>
<evidence type="ECO:0000313" key="5">
    <source>
        <dbReference type="Proteomes" id="UP000280296"/>
    </source>
</evidence>
<dbReference type="InterPro" id="IPR012902">
    <property type="entry name" value="N_methyl_site"/>
</dbReference>
<reference evidence="4 5" key="2">
    <citation type="submission" date="2019-01" db="EMBL/GenBank/DDBJ databases">
        <title>Tautonia sociabilis, a novel thermotolerant planctomycete of Isosphaeraceae family, isolated from a 4000 m deep subterranean habitat.</title>
        <authorList>
            <person name="Kovaleva O.L."/>
            <person name="Elcheninov A.G."/>
            <person name="Van Heerden E."/>
            <person name="Toshchakov S.V."/>
            <person name="Novikov A."/>
            <person name="Bonch-Osmolovskaya E.A."/>
            <person name="Kublanov I.V."/>
        </authorList>
    </citation>
    <scope>NUCLEOTIDE SEQUENCE [LARGE SCALE GENOMIC DNA]</scope>
    <source>
        <strain evidence="4 5">GM2012</strain>
    </source>
</reference>
<evidence type="ECO:0000256" key="2">
    <source>
        <dbReference type="SAM" id="Phobius"/>
    </source>
</evidence>
<protein>
    <submittedName>
        <fullName evidence="4">DUF1559 domain-containing protein</fullName>
    </submittedName>
</protein>
<dbReference type="NCBIfam" id="TIGR04294">
    <property type="entry name" value="pre_pil_HX9DG"/>
    <property type="match status" value="1"/>
</dbReference>
<accession>A0A432MLC8</accession>
<feature type="compositionally biased region" description="Pro residues" evidence="1">
    <location>
        <begin position="239"/>
        <end position="250"/>
    </location>
</feature>
<dbReference type="InterPro" id="IPR027558">
    <property type="entry name" value="Pre_pil_HX9DG_C"/>
</dbReference>
<dbReference type="AlphaFoldDB" id="A0A432MLC8"/>
<name>A0A432MLC8_9BACT</name>
<dbReference type="EMBL" id="RYZH01000014">
    <property type="protein sequence ID" value="RUL88069.1"/>
    <property type="molecule type" value="Genomic_DNA"/>
</dbReference>
<dbReference type="Pfam" id="PF07596">
    <property type="entry name" value="SBP_bac_10"/>
    <property type="match status" value="1"/>
</dbReference>
<sequence>MTRSRSLPARPGFTLIELLVVIAIIGVLIALLLPAVQSAREAARRVQCSNNLTQLILAVQNYASAHEMMPPGVVDDPGSGPIASAQIGKHYGWITQILPFIDERNAYHKLNFDTGVYAPANTTVRTASFSTFLCPSDGWIGVSTVGQSSYAGVHHDVEAPIDESNHGVFFLNSALRFDDIPDGSSNTLFIGEYKGSGAPSLGWASGTRATLRNTGGPPNAAGGPGIPPAVDAGLDPSEDPPVPTDPNAPIPPAALYVGNFSSNHPGGANFAFGDGSVRFIKSTITPRVFQFLGHRADGEVISDSDF</sequence>
<dbReference type="PANTHER" id="PTHR30093:SF2">
    <property type="entry name" value="TYPE II SECRETION SYSTEM PROTEIN H"/>
    <property type="match status" value="1"/>
</dbReference>
<proteinExistence type="predicted"/>
<dbReference type="InterPro" id="IPR011453">
    <property type="entry name" value="DUF1559"/>
</dbReference>
<keyword evidence="2" id="KW-0812">Transmembrane</keyword>
<dbReference type="NCBIfam" id="TIGR02532">
    <property type="entry name" value="IV_pilin_GFxxxE"/>
    <property type="match status" value="1"/>
</dbReference>
<dbReference type="Proteomes" id="UP000280296">
    <property type="component" value="Unassembled WGS sequence"/>
</dbReference>
<dbReference type="InterPro" id="IPR045584">
    <property type="entry name" value="Pilin-like"/>
</dbReference>
<dbReference type="RefSeq" id="WP_126724978.1">
    <property type="nucleotide sequence ID" value="NZ_RYZH01000014.1"/>
</dbReference>
<evidence type="ECO:0000313" key="4">
    <source>
        <dbReference type="EMBL" id="RUL88069.1"/>
    </source>
</evidence>
<keyword evidence="2" id="KW-1133">Transmembrane helix</keyword>
<reference evidence="4 5" key="1">
    <citation type="submission" date="2018-12" db="EMBL/GenBank/DDBJ databases">
        <authorList>
            <person name="Toschakov S.V."/>
        </authorList>
    </citation>
    <scope>NUCLEOTIDE SEQUENCE [LARGE SCALE GENOMIC DNA]</scope>
    <source>
        <strain evidence="4 5">GM2012</strain>
    </source>
</reference>
<dbReference type="Gene3D" id="3.30.700.10">
    <property type="entry name" value="Glycoprotein, Type 4 Pilin"/>
    <property type="match status" value="1"/>
</dbReference>
<keyword evidence="5" id="KW-1185">Reference proteome</keyword>
<evidence type="ECO:0000259" key="3">
    <source>
        <dbReference type="Pfam" id="PF07596"/>
    </source>
</evidence>
<organism evidence="4 5">
    <name type="scientific">Tautonia sociabilis</name>
    <dbReference type="NCBI Taxonomy" id="2080755"/>
    <lineage>
        <taxon>Bacteria</taxon>
        <taxon>Pseudomonadati</taxon>
        <taxon>Planctomycetota</taxon>
        <taxon>Planctomycetia</taxon>
        <taxon>Isosphaerales</taxon>
        <taxon>Isosphaeraceae</taxon>
        <taxon>Tautonia</taxon>
    </lineage>
</organism>
<feature type="transmembrane region" description="Helical" evidence="2">
    <location>
        <begin position="12"/>
        <end position="36"/>
    </location>
</feature>
<feature type="domain" description="DUF1559" evidence="3">
    <location>
        <begin position="37"/>
        <end position="286"/>
    </location>
</feature>
<gene>
    <name evidence="4" type="ORF">TsocGM_08995</name>
</gene>
<comment type="caution">
    <text evidence="4">The sequence shown here is derived from an EMBL/GenBank/DDBJ whole genome shotgun (WGS) entry which is preliminary data.</text>
</comment>
<evidence type="ECO:0000256" key="1">
    <source>
        <dbReference type="SAM" id="MobiDB-lite"/>
    </source>
</evidence>
<dbReference type="PANTHER" id="PTHR30093">
    <property type="entry name" value="GENERAL SECRETION PATHWAY PROTEIN G"/>
    <property type="match status" value="1"/>
</dbReference>
<feature type="region of interest" description="Disordered" evidence="1">
    <location>
        <begin position="211"/>
        <end position="250"/>
    </location>
</feature>
<dbReference type="Pfam" id="PF07963">
    <property type="entry name" value="N_methyl"/>
    <property type="match status" value="1"/>
</dbReference>
<keyword evidence="2" id="KW-0472">Membrane</keyword>